<evidence type="ECO:0000313" key="3">
    <source>
        <dbReference type="Proteomes" id="UP000061432"/>
    </source>
</evidence>
<gene>
    <name evidence="2" type="ORF">Maq22A_c11920</name>
</gene>
<sequence length="206" mass="22457">MAILRSVDELERIYGEFGAVGEASTAKVTDHVTPHYRRFIAAAPFVSLATVGPDGLDCSPRGDRPGFVRVADPTTLLLPDRRGNNRIDSLRNVVRDPRVGLMFLIPGIGNALRVNGRAAIDDDPELCASFAVDGKAPRTVMVIRVGEVYFQCARALIRSGLWRVDAQVDPKSLPSPGEILAELSEGRVGGAAYDEAWAERARRTMW</sequence>
<dbReference type="InterPro" id="IPR024029">
    <property type="entry name" value="Pyridox_Oxase_FMN-dep"/>
</dbReference>
<dbReference type="Pfam" id="PF01243">
    <property type="entry name" value="PNPOx_N"/>
    <property type="match status" value="1"/>
</dbReference>
<name>A0A0C6FKG7_9HYPH</name>
<dbReference type="NCBIfam" id="TIGR04025">
    <property type="entry name" value="PPOX_FMN_DR2398"/>
    <property type="match status" value="1"/>
</dbReference>
<dbReference type="Gene3D" id="2.30.110.10">
    <property type="entry name" value="Electron Transport, Fmn-binding Protein, Chain A"/>
    <property type="match status" value="1"/>
</dbReference>
<dbReference type="InterPro" id="IPR011576">
    <property type="entry name" value="Pyridox_Oxase_N"/>
</dbReference>
<organism evidence="2 3">
    <name type="scientific">Methylobacterium aquaticum</name>
    <dbReference type="NCBI Taxonomy" id="270351"/>
    <lineage>
        <taxon>Bacteria</taxon>
        <taxon>Pseudomonadati</taxon>
        <taxon>Pseudomonadota</taxon>
        <taxon>Alphaproteobacteria</taxon>
        <taxon>Hyphomicrobiales</taxon>
        <taxon>Methylobacteriaceae</taxon>
        <taxon>Methylobacterium</taxon>
    </lineage>
</organism>
<dbReference type="OrthoDB" id="9790331at2"/>
<feature type="domain" description="Pyridoxamine 5'-phosphate oxidase N-terminal" evidence="1">
    <location>
        <begin position="33"/>
        <end position="152"/>
    </location>
</feature>
<evidence type="ECO:0000313" key="2">
    <source>
        <dbReference type="EMBL" id="BAQ45634.1"/>
    </source>
</evidence>
<dbReference type="KEGG" id="maqu:Maq22A_c11920"/>
<dbReference type="InterPro" id="IPR012349">
    <property type="entry name" value="Split_barrel_FMN-bd"/>
</dbReference>
<dbReference type="EMBL" id="AP014704">
    <property type="protein sequence ID" value="BAQ45634.1"/>
    <property type="molecule type" value="Genomic_DNA"/>
</dbReference>
<reference evidence="3" key="2">
    <citation type="submission" date="2015-01" db="EMBL/GenBank/DDBJ databases">
        <title>Complete genome sequence of Methylobacterium aquaticum strain 22A.</title>
        <authorList>
            <person name="Tani A."/>
            <person name="Ogura Y."/>
            <person name="Hayashi T."/>
        </authorList>
    </citation>
    <scope>NUCLEOTIDE SEQUENCE [LARGE SCALE GENOMIC DNA]</scope>
    <source>
        <strain evidence="3">MA-22A</strain>
    </source>
</reference>
<protein>
    <submittedName>
        <fullName evidence="2">Pyridoxamine 5'-phosphate oxidase</fullName>
    </submittedName>
</protein>
<evidence type="ECO:0000259" key="1">
    <source>
        <dbReference type="Pfam" id="PF01243"/>
    </source>
</evidence>
<dbReference type="RefSeq" id="WP_060846935.1">
    <property type="nucleotide sequence ID" value="NZ_AP014704.1"/>
</dbReference>
<dbReference type="PANTHER" id="PTHR42815">
    <property type="entry name" value="FAD-BINDING, PUTATIVE (AFU_ORTHOLOGUE AFUA_6G07600)-RELATED"/>
    <property type="match status" value="1"/>
</dbReference>
<dbReference type="PATRIC" id="fig|270351.10.peg.2304"/>
<dbReference type="AlphaFoldDB" id="A0A0C6FKG7"/>
<dbReference type="SUPFAM" id="SSF50475">
    <property type="entry name" value="FMN-binding split barrel"/>
    <property type="match status" value="1"/>
</dbReference>
<dbReference type="STRING" id="270351.Maq22A_c11920"/>
<dbReference type="Proteomes" id="UP000061432">
    <property type="component" value="Chromosome"/>
</dbReference>
<accession>A0A0C6FKG7</accession>
<dbReference type="PANTHER" id="PTHR42815:SF2">
    <property type="entry name" value="FAD-BINDING, PUTATIVE (AFU_ORTHOLOGUE AFUA_6G07600)-RELATED"/>
    <property type="match status" value="1"/>
</dbReference>
<proteinExistence type="predicted"/>
<reference evidence="2 3" key="1">
    <citation type="journal article" date="2015" name="Genome Announc.">
        <title>Complete Genome Sequence of Methylobacterium aquaticum Strain 22A, Isolated from Racomitrium japonicum Moss.</title>
        <authorList>
            <person name="Tani A."/>
            <person name="Ogura Y."/>
            <person name="Hayashi T."/>
            <person name="Kimbara K."/>
        </authorList>
    </citation>
    <scope>NUCLEOTIDE SEQUENCE [LARGE SCALE GENOMIC DNA]</scope>
    <source>
        <strain evidence="2 3">MA-22A</strain>
    </source>
</reference>